<evidence type="ECO:0000256" key="5">
    <source>
        <dbReference type="SAM" id="SignalP"/>
    </source>
</evidence>
<evidence type="ECO:0000256" key="3">
    <source>
        <dbReference type="ARBA" id="ARBA00022801"/>
    </source>
</evidence>
<feature type="chain" id="PRO_5045475286" description="Carboxylesterase type B domain-containing protein" evidence="5">
    <location>
        <begin position="25"/>
        <end position="1011"/>
    </location>
</feature>
<comment type="similarity">
    <text evidence="1">Belongs to the type-B carboxylesterase/lipase family.</text>
</comment>
<sequence>NRTGPKMISATKLLLLTATLVCGAAPPQVGPLVHVEQGALRGTYLTSSGGRIFAAFQGIPYAKPPIGKHRFKDPIPTKPWRGVWPASKPGSPCLQYFFVSQAEASTMKALQGAEDCLYLNVYSPMVCFLSTEDEVVPGNMGLKDQTAALRWIQRNIASFGGNPASVTLTGQSAGGASVQYHYLSPTSHGLFQRGISQSGSALCPWTQMKNGREKAVRLAQALGCGTQTSRELVDCLRHRPASMIVQQVPTFQGWLNNPYTPFGPTVEVAGATPFLDRQPIDMLLDGSVQDLPWITSVTTEEGLFPAADWVDREDTLHELQTRFAELAPHILDFNYTAAEEQKQTLAQKIHQFYFQGKPISPDTTSKVIQMVGDRMFVVEVERAARLQAAVNSAPVYFYQFGYRGKHSFSEAMSGSDTNFGVSHGDDTAFIFDVDYSNTEEIQQDRDMSKLLLDIWTHFISNGAALLTLEAAYPKKPPLVTIDQGTLQGTYLTSRSGRAFLAFQSIRYAQPPIGKLRFKDPVPPEPWEGIWNAALPGAMCLQYRRTFPPIAHIQESILGDEDCLFLNVYTPKIPTGSSSANFDVIAYIHGGAFMYGSSHEFKPHLLLDKDVVLVTLNYRLGPLGFLTTEDSAVPGNMGLKDQVAALKWIQKNIVAFGGNPNSVTITGNAGGGASVHFHYLSPLSRGLFHRGISQSGSALQSWTLMEKGSSKARQLGSTLGSYQLVQRVKDFQVKTWMYTPFAPFGPTVEVGSSNPFMSKSPINALLDGDAQNLPWITGVTTEEGLYPTAEWVANKRIMELVEEHFNDLASHLLDYNFTVPENKKQDILQLITEHYLHNKSVSNSTKELIQMFGDRLFVVDLVRAAKLQAAVNSAPVYVYRFGYRGKHSNSEPMSGTSMNFGVSHGDDIGYILIYDIMNTDDTEEDKEMSRVMIDIWTSFSHNGDPAPSGSKFTWKPTTRNSKELIYLHIAGPKKLKMKSSENLGDGAFWDSLPIEEPQIGKNTPVTFKHNEL</sequence>
<evidence type="ECO:0000256" key="1">
    <source>
        <dbReference type="ARBA" id="ARBA00005964"/>
    </source>
</evidence>
<reference evidence="7 8" key="1">
    <citation type="journal article" date="2022" name="Allergy">
        <title>Genome assembly and annotation of Periplaneta americana reveal a comprehensive cockroach allergen profile.</title>
        <authorList>
            <person name="Wang L."/>
            <person name="Xiong Q."/>
            <person name="Saelim N."/>
            <person name="Wang L."/>
            <person name="Nong W."/>
            <person name="Wan A.T."/>
            <person name="Shi M."/>
            <person name="Liu X."/>
            <person name="Cao Q."/>
            <person name="Hui J.H.L."/>
            <person name="Sookrung N."/>
            <person name="Leung T.F."/>
            <person name="Tungtrongchitr A."/>
            <person name="Tsui S.K.W."/>
        </authorList>
    </citation>
    <scope>NUCLEOTIDE SEQUENCE [LARGE SCALE GENOMIC DNA]</scope>
    <source>
        <strain evidence="7">PWHHKU_190912</strain>
    </source>
</reference>
<comment type="caution">
    <text evidence="7">The sequence shown here is derived from an EMBL/GenBank/DDBJ whole genome shotgun (WGS) entry which is preliminary data.</text>
</comment>
<keyword evidence="5" id="KW-0732">Signal</keyword>
<keyword evidence="8" id="KW-1185">Reference proteome</keyword>
<keyword evidence="4" id="KW-0325">Glycoprotein</keyword>
<evidence type="ECO:0000256" key="4">
    <source>
        <dbReference type="ARBA" id="ARBA00023180"/>
    </source>
</evidence>
<protein>
    <recommendedName>
        <fullName evidence="6">Carboxylesterase type B domain-containing protein</fullName>
    </recommendedName>
</protein>
<dbReference type="Proteomes" id="UP001148838">
    <property type="component" value="Unassembled WGS sequence"/>
</dbReference>
<evidence type="ECO:0000313" key="8">
    <source>
        <dbReference type="Proteomes" id="UP001148838"/>
    </source>
</evidence>
<organism evidence="7 8">
    <name type="scientific">Periplaneta americana</name>
    <name type="common">American cockroach</name>
    <name type="synonym">Blatta americana</name>
    <dbReference type="NCBI Taxonomy" id="6978"/>
    <lineage>
        <taxon>Eukaryota</taxon>
        <taxon>Metazoa</taxon>
        <taxon>Ecdysozoa</taxon>
        <taxon>Arthropoda</taxon>
        <taxon>Hexapoda</taxon>
        <taxon>Insecta</taxon>
        <taxon>Pterygota</taxon>
        <taxon>Neoptera</taxon>
        <taxon>Polyneoptera</taxon>
        <taxon>Dictyoptera</taxon>
        <taxon>Blattodea</taxon>
        <taxon>Blattoidea</taxon>
        <taxon>Blattidae</taxon>
        <taxon>Blattinae</taxon>
        <taxon>Periplaneta</taxon>
    </lineage>
</organism>
<dbReference type="EMBL" id="JAJSOF020000009">
    <property type="protein sequence ID" value="KAJ4445540.1"/>
    <property type="molecule type" value="Genomic_DNA"/>
</dbReference>
<evidence type="ECO:0000259" key="6">
    <source>
        <dbReference type="Pfam" id="PF00135"/>
    </source>
</evidence>
<proteinExistence type="inferred from homology"/>
<dbReference type="InterPro" id="IPR019819">
    <property type="entry name" value="Carboxylesterase_B_CS"/>
</dbReference>
<name>A0ABQ8TG77_PERAM</name>
<feature type="domain" description="Carboxylesterase type B" evidence="6">
    <location>
        <begin position="31"/>
        <end position="124"/>
    </location>
</feature>
<dbReference type="InterPro" id="IPR019826">
    <property type="entry name" value="Carboxylesterase_B_AS"/>
</dbReference>
<keyword evidence="3" id="KW-0378">Hydrolase</keyword>
<dbReference type="PROSITE" id="PS00122">
    <property type="entry name" value="CARBOXYLESTERASE_B_1"/>
    <property type="match status" value="1"/>
</dbReference>
<dbReference type="Pfam" id="PF00135">
    <property type="entry name" value="COesterase"/>
    <property type="match status" value="3"/>
</dbReference>
<accession>A0ABQ8TG77</accession>
<dbReference type="InterPro" id="IPR050309">
    <property type="entry name" value="Type-B_Carboxylest/Lipase"/>
</dbReference>
<gene>
    <name evidence="7" type="ORF">ANN_12220</name>
</gene>
<evidence type="ECO:0000313" key="7">
    <source>
        <dbReference type="EMBL" id="KAJ4445540.1"/>
    </source>
</evidence>
<dbReference type="InterPro" id="IPR029058">
    <property type="entry name" value="AB_hydrolase_fold"/>
</dbReference>
<evidence type="ECO:0000256" key="2">
    <source>
        <dbReference type="ARBA" id="ARBA00022487"/>
    </source>
</evidence>
<feature type="signal peptide" evidence="5">
    <location>
        <begin position="1"/>
        <end position="24"/>
    </location>
</feature>
<feature type="domain" description="Carboxylesterase type B" evidence="6">
    <location>
        <begin position="127"/>
        <end position="463"/>
    </location>
</feature>
<feature type="domain" description="Carboxylesterase type B" evidence="6">
    <location>
        <begin position="476"/>
        <end position="978"/>
    </location>
</feature>
<feature type="non-terminal residue" evidence="7">
    <location>
        <position position="1"/>
    </location>
</feature>
<dbReference type="Gene3D" id="3.40.50.1820">
    <property type="entry name" value="alpha/beta hydrolase"/>
    <property type="match status" value="3"/>
</dbReference>
<dbReference type="InterPro" id="IPR002018">
    <property type="entry name" value="CarbesteraseB"/>
</dbReference>
<dbReference type="PROSITE" id="PS00941">
    <property type="entry name" value="CARBOXYLESTERASE_B_2"/>
    <property type="match status" value="2"/>
</dbReference>
<dbReference type="SUPFAM" id="SSF53474">
    <property type="entry name" value="alpha/beta-Hydrolases"/>
    <property type="match status" value="2"/>
</dbReference>
<dbReference type="PANTHER" id="PTHR11559">
    <property type="entry name" value="CARBOXYLESTERASE"/>
    <property type="match status" value="1"/>
</dbReference>
<keyword evidence="2" id="KW-0719">Serine esterase</keyword>